<dbReference type="PIRSF" id="PIRSF005739">
    <property type="entry name" value="O-mtase"/>
    <property type="match status" value="1"/>
</dbReference>
<dbReference type="PANTHER" id="PTHR43712:SF2">
    <property type="entry name" value="O-METHYLTRANSFERASE CICE"/>
    <property type="match status" value="1"/>
</dbReference>
<name>A0ABZ2KPK1_9BACT</name>
<dbReference type="RefSeq" id="WP_394830194.1">
    <property type="nucleotide sequence ID" value="NZ_CP089929.1"/>
</dbReference>
<evidence type="ECO:0000256" key="3">
    <source>
        <dbReference type="ARBA" id="ARBA00022691"/>
    </source>
</evidence>
<evidence type="ECO:0000313" key="6">
    <source>
        <dbReference type="EMBL" id="WXB00592.1"/>
    </source>
</evidence>
<dbReference type="InterPro" id="IPR016461">
    <property type="entry name" value="COMT-like"/>
</dbReference>
<dbReference type="SUPFAM" id="SSF53335">
    <property type="entry name" value="S-adenosyl-L-methionine-dependent methyltransferases"/>
    <property type="match status" value="1"/>
</dbReference>
<dbReference type="Pfam" id="PF08100">
    <property type="entry name" value="Dimerisation"/>
    <property type="match status" value="1"/>
</dbReference>
<dbReference type="GO" id="GO:0032259">
    <property type="term" value="P:methylation"/>
    <property type="evidence" value="ECO:0007669"/>
    <property type="project" value="UniProtKB-KW"/>
</dbReference>
<dbReference type="InterPro" id="IPR029063">
    <property type="entry name" value="SAM-dependent_MTases_sf"/>
</dbReference>
<dbReference type="Gene3D" id="1.10.10.10">
    <property type="entry name" value="Winged helix-like DNA-binding domain superfamily/Winged helix DNA-binding domain"/>
    <property type="match status" value="1"/>
</dbReference>
<gene>
    <name evidence="6" type="ORF">LVJ94_27170</name>
</gene>
<feature type="domain" description="O-methyltransferase C-terminal" evidence="4">
    <location>
        <begin position="172"/>
        <end position="315"/>
    </location>
</feature>
<dbReference type="PANTHER" id="PTHR43712">
    <property type="entry name" value="PUTATIVE (AFU_ORTHOLOGUE AFUA_4G14580)-RELATED"/>
    <property type="match status" value="1"/>
</dbReference>
<evidence type="ECO:0000259" key="4">
    <source>
        <dbReference type="Pfam" id="PF00891"/>
    </source>
</evidence>
<sequence>MENKNLSGPEALFQMLQAHHVTAVLTTAIELGLFAAIHEGARDAAAIAAKIRCPERTTRVVAEALAVLGLLSKEGGTYSLAPVAAEHLVPSKPQYLGGIASVMGSDHLWRAMAQLKDSVKAGGSVLLEHAETPQLPFWEIFAKSTVGMSVPVAMAIQGLIGPWLASRSAPTALDVAAGSGTYAFTLVKENPTLRATLLDWPNVLVETRQMAGRLGVDTSRVQYIEGNLFEAAFGGPYDVIVMSHIFHHFEPVVCQSLLKKAAAALKPDGKIVINDFLIDGDNPAARMFSITMLGTTKKGEAFASSDYATWAKGAGLGVFNVHPAGGLPSSIMVLARG</sequence>
<organism evidence="6 7">
    <name type="scientific">Pendulispora rubella</name>
    <dbReference type="NCBI Taxonomy" id="2741070"/>
    <lineage>
        <taxon>Bacteria</taxon>
        <taxon>Pseudomonadati</taxon>
        <taxon>Myxococcota</taxon>
        <taxon>Myxococcia</taxon>
        <taxon>Myxococcales</taxon>
        <taxon>Sorangiineae</taxon>
        <taxon>Pendulisporaceae</taxon>
        <taxon>Pendulispora</taxon>
    </lineage>
</organism>
<dbReference type="Proteomes" id="UP001374803">
    <property type="component" value="Chromosome"/>
</dbReference>
<keyword evidence="1 6" id="KW-0489">Methyltransferase</keyword>
<keyword evidence="2" id="KW-0808">Transferase</keyword>
<dbReference type="SUPFAM" id="SSF46785">
    <property type="entry name" value="Winged helix' DNA-binding domain"/>
    <property type="match status" value="1"/>
</dbReference>
<protein>
    <submittedName>
        <fullName evidence="6">Class I SAM-dependent methyltransferase</fullName>
    </submittedName>
</protein>
<dbReference type="InterPro" id="IPR001077">
    <property type="entry name" value="COMT_C"/>
</dbReference>
<evidence type="ECO:0000256" key="1">
    <source>
        <dbReference type="ARBA" id="ARBA00022603"/>
    </source>
</evidence>
<proteinExistence type="predicted"/>
<accession>A0ABZ2KPK1</accession>
<keyword evidence="3" id="KW-0949">S-adenosyl-L-methionine</keyword>
<dbReference type="InterPro" id="IPR036390">
    <property type="entry name" value="WH_DNA-bd_sf"/>
</dbReference>
<dbReference type="Pfam" id="PF00891">
    <property type="entry name" value="Methyltransf_2"/>
    <property type="match status" value="1"/>
</dbReference>
<dbReference type="Gene3D" id="3.40.50.150">
    <property type="entry name" value="Vaccinia Virus protein VP39"/>
    <property type="match status" value="1"/>
</dbReference>
<dbReference type="InterPro" id="IPR036388">
    <property type="entry name" value="WH-like_DNA-bd_sf"/>
</dbReference>
<evidence type="ECO:0000313" key="7">
    <source>
        <dbReference type="Proteomes" id="UP001374803"/>
    </source>
</evidence>
<keyword evidence="7" id="KW-1185">Reference proteome</keyword>
<dbReference type="PROSITE" id="PS51683">
    <property type="entry name" value="SAM_OMT_II"/>
    <property type="match status" value="1"/>
</dbReference>
<dbReference type="EMBL" id="CP089983">
    <property type="protein sequence ID" value="WXB00592.1"/>
    <property type="molecule type" value="Genomic_DNA"/>
</dbReference>
<feature type="domain" description="O-methyltransferase dimerisation" evidence="5">
    <location>
        <begin position="14"/>
        <end position="88"/>
    </location>
</feature>
<dbReference type="GO" id="GO:0008168">
    <property type="term" value="F:methyltransferase activity"/>
    <property type="evidence" value="ECO:0007669"/>
    <property type="project" value="UniProtKB-KW"/>
</dbReference>
<evidence type="ECO:0000256" key="2">
    <source>
        <dbReference type="ARBA" id="ARBA00022679"/>
    </source>
</evidence>
<dbReference type="InterPro" id="IPR012967">
    <property type="entry name" value="COMT_dimerisation"/>
</dbReference>
<reference evidence="6" key="1">
    <citation type="submission" date="2021-12" db="EMBL/GenBank/DDBJ databases">
        <title>Discovery of the Pendulisporaceae a myxobacterial family with distinct sporulation behavior and unique specialized metabolism.</title>
        <authorList>
            <person name="Garcia R."/>
            <person name="Popoff A."/>
            <person name="Bader C.D."/>
            <person name="Loehr J."/>
            <person name="Walesch S."/>
            <person name="Walt C."/>
            <person name="Boldt J."/>
            <person name="Bunk B."/>
            <person name="Haeckl F.J.F.P.J."/>
            <person name="Gunesch A.P."/>
            <person name="Birkelbach J."/>
            <person name="Nuebel U."/>
            <person name="Pietschmann T."/>
            <person name="Bach T."/>
            <person name="Mueller R."/>
        </authorList>
    </citation>
    <scope>NUCLEOTIDE SEQUENCE</scope>
    <source>
        <strain evidence="6">MSr11367</strain>
    </source>
</reference>
<evidence type="ECO:0000259" key="5">
    <source>
        <dbReference type="Pfam" id="PF08100"/>
    </source>
</evidence>
<dbReference type="CDD" id="cd02440">
    <property type="entry name" value="AdoMet_MTases"/>
    <property type="match status" value="1"/>
</dbReference>